<evidence type="ECO:0000313" key="3">
    <source>
        <dbReference type="EMBL" id="CCA22315.1"/>
    </source>
</evidence>
<dbReference type="AlphaFoldDB" id="F0WLY8"/>
<accession>F0WLY8</accession>
<sequence>MHQVESHRAMGTQCPKLTIICLEGCHGSGKTVICNEMRAQGYPVLDEAFIDMPSYSLDPQSLLMETIWVCNWFQSILQLESRLHRTSKKHQIVIVDRSPFSAIAYARNGHLLQPLILQQMQEIQSLRRIQFHTVRIDVDPDVLYARICVRLEQEPERMRFHESDKNWMHTILTFYNAFPWDFTVKNESSDIRKVVLDILHRVSTRDPNVHTFCRCKGKAGNSPLDSDADTQSEEDRKIIY</sequence>
<dbReference type="InterPro" id="IPR038727">
    <property type="entry name" value="NadR/Ttd14_AAA_dom"/>
</dbReference>
<dbReference type="EMBL" id="FR824195">
    <property type="protein sequence ID" value="CCA22315.1"/>
    <property type="molecule type" value="Genomic_DNA"/>
</dbReference>
<reference evidence="3" key="2">
    <citation type="submission" date="2011-02" db="EMBL/GenBank/DDBJ databases">
        <authorList>
            <person name="MacLean D."/>
        </authorList>
    </citation>
    <scope>NUCLEOTIDE SEQUENCE</scope>
</reference>
<evidence type="ECO:0000256" key="1">
    <source>
        <dbReference type="SAM" id="MobiDB-lite"/>
    </source>
</evidence>
<dbReference type="HOGENOM" id="CLU_093330_0_0_1"/>
<protein>
    <submittedName>
        <fullName evidence="3">Uncharacterized protein AlNc14C150G7501</fullName>
    </submittedName>
</protein>
<organism evidence="3">
    <name type="scientific">Albugo laibachii Nc14</name>
    <dbReference type="NCBI Taxonomy" id="890382"/>
    <lineage>
        <taxon>Eukaryota</taxon>
        <taxon>Sar</taxon>
        <taxon>Stramenopiles</taxon>
        <taxon>Oomycota</taxon>
        <taxon>Peronosporomycetes</taxon>
        <taxon>Albuginales</taxon>
        <taxon>Albuginaceae</taxon>
        <taxon>Albugo</taxon>
    </lineage>
</organism>
<proteinExistence type="predicted"/>
<feature type="domain" description="NadR/Ttd14 AAA" evidence="2">
    <location>
        <begin position="20"/>
        <end position="163"/>
    </location>
</feature>
<reference evidence="3" key="1">
    <citation type="journal article" date="2011" name="PLoS Biol.">
        <title>Gene gain and loss during evolution of obligate parasitism in the white rust pathogen of Arabidopsis thaliana.</title>
        <authorList>
            <person name="Kemen E."/>
            <person name="Gardiner A."/>
            <person name="Schultz-Larsen T."/>
            <person name="Kemen A.C."/>
            <person name="Balmuth A.L."/>
            <person name="Robert-Seilaniantz A."/>
            <person name="Bailey K."/>
            <person name="Holub E."/>
            <person name="Studholme D.J."/>
            <person name="Maclean D."/>
            <person name="Jones J.D."/>
        </authorList>
    </citation>
    <scope>NUCLEOTIDE SEQUENCE</scope>
</reference>
<dbReference type="Pfam" id="PF13521">
    <property type="entry name" value="AAA_28"/>
    <property type="match status" value="1"/>
</dbReference>
<dbReference type="SUPFAM" id="SSF52540">
    <property type="entry name" value="P-loop containing nucleoside triphosphate hydrolases"/>
    <property type="match status" value="1"/>
</dbReference>
<dbReference type="Gene3D" id="3.40.50.300">
    <property type="entry name" value="P-loop containing nucleotide triphosphate hydrolases"/>
    <property type="match status" value="1"/>
</dbReference>
<dbReference type="InterPro" id="IPR027417">
    <property type="entry name" value="P-loop_NTPase"/>
</dbReference>
<name>F0WLY8_9STRA</name>
<feature type="region of interest" description="Disordered" evidence="1">
    <location>
        <begin position="220"/>
        <end position="240"/>
    </location>
</feature>
<gene>
    <name evidence="3" type="primary">AlNc14C150G7501</name>
    <name evidence="3" type="ORF">ALNC14_084580</name>
</gene>
<evidence type="ECO:0000259" key="2">
    <source>
        <dbReference type="Pfam" id="PF13521"/>
    </source>
</evidence>